<accession>A0A6B8VW80</accession>
<dbReference type="InterPro" id="IPR009057">
    <property type="entry name" value="Homeodomain-like_sf"/>
</dbReference>
<dbReference type="Proteomes" id="UP000427071">
    <property type="component" value="Chromosome"/>
</dbReference>
<dbReference type="KEGG" id="ckw:CKALI_11735"/>
<dbReference type="EMBL" id="CP046452">
    <property type="protein sequence ID" value="QGU03185.1"/>
    <property type="molecule type" value="Genomic_DNA"/>
</dbReference>
<organism evidence="6 7">
    <name type="scientific">Corynebacterium kalinowskii</name>
    <dbReference type="NCBI Taxonomy" id="2675216"/>
    <lineage>
        <taxon>Bacteria</taxon>
        <taxon>Bacillati</taxon>
        <taxon>Actinomycetota</taxon>
        <taxon>Actinomycetes</taxon>
        <taxon>Mycobacteriales</taxon>
        <taxon>Corynebacteriaceae</taxon>
        <taxon>Corynebacterium</taxon>
    </lineage>
</organism>
<proteinExistence type="predicted"/>
<evidence type="ECO:0000256" key="3">
    <source>
        <dbReference type="ARBA" id="ARBA00023163"/>
    </source>
</evidence>
<sequence>MSQRTRMNPAERTAQILATAKQAFASDSYANVSVAQVAKDAGVSVALVHKYFESKTGLFAAVLEENFRILRQRQNDYLEGKTIKRDRVGALIESYLDFIADLKRPYEVGHLLYGHDDARSNEVRRLDERTFAVKLRTIVQPNESSRDFFAIQSFQGLLQSATRAWVQRGCQPDEKYPVIEAVLGGLEGALGDWDRR</sequence>
<evidence type="ECO:0000256" key="2">
    <source>
        <dbReference type="ARBA" id="ARBA00023125"/>
    </source>
</evidence>
<evidence type="ECO:0000256" key="1">
    <source>
        <dbReference type="ARBA" id="ARBA00023015"/>
    </source>
</evidence>
<keyword evidence="7" id="KW-1185">Reference proteome</keyword>
<evidence type="ECO:0000256" key="4">
    <source>
        <dbReference type="PROSITE-ProRule" id="PRU00335"/>
    </source>
</evidence>
<keyword evidence="3" id="KW-0804">Transcription</keyword>
<dbReference type="Gene3D" id="1.10.357.10">
    <property type="entry name" value="Tetracycline Repressor, domain 2"/>
    <property type="match status" value="1"/>
</dbReference>
<dbReference type="SUPFAM" id="SSF46689">
    <property type="entry name" value="Homeodomain-like"/>
    <property type="match status" value="1"/>
</dbReference>
<dbReference type="InterPro" id="IPR001647">
    <property type="entry name" value="HTH_TetR"/>
</dbReference>
<dbReference type="InterPro" id="IPR023772">
    <property type="entry name" value="DNA-bd_HTH_TetR-type_CS"/>
</dbReference>
<protein>
    <submittedName>
        <fullName evidence="6">Transcriptional regulator BetI</fullName>
    </submittedName>
</protein>
<reference evidence="7" key="1">
    <citation type="submission" date="2019-11" db="EMBL/GenBank/DDBJ databases">
        <title>Complete genome sequence of Corynebacterium kalinowskii 1959, a novel Corynebacterium species isolated from soil of a small paddock in Vilsendorf, Germany.</title>
        <authorList>
            <person name="Schaffert L."/>
            <person name="Ruwe M."/>
            <person name="Milse J."/>
            <person name="Hanuschka K."/>
            <person name="Ortseifen V."/>
            <person name="Droste J."/>
            <person name="Brandt D."/>
            <person name="Schlueter L."/>
            <person name="Kutter Y."/>
            <person name="Vinke S."/>
            <person name="Viehoefer P."/>
            <person name="Jacob L."/>
            <person name="Luebke N.-C."/>
            <person name="Schulte-Berndt E."/>
            <person name="Hain C."/>
            <person name="Linder M."/>
            <person name="Schmidt P."/>
            <person name="Wollenschlaeger L."/>
            <person name="Luttermann T."/>
            <person name="Thieme E."/>
            <person name="Hassa J."/>
            <person name="Haak M."/>
            <person name="Wittchen M."/>
            <person name="Mentz A."/>
            <person name="Persicke M."/>
            <person name="Busche T."/>
            <person name="Ruckert C."/>
        </authorList>
    </citation>
    <scope>NUCLEOTIDE SEQUENCE [LARGE SCALE GENOMIC DNA]</scope>
    <source>
        <strain evidence="7">1959</strain>
    </source>
</reference>
<dbReference type="GO" id="GO:0003700">
    <property type="term" value="F:DNA-binding transcription factor activity"/>
    <property type="evidence" value="ECO:0007669"/>
    <property type="project" value="TreeGrafter"/>
</dbReference>
<dbReference type="PANTHER" id="PTHR30055:SF234">
    <property type="entry name" value="HTH-TYPE TRANSCRIPTIONAL REGULATOR BETI"/>
    <property type="match status" value="1"/>
</dbReference>
<evidence type="ECO:0000313" key="7">
    <source>
        <dbReference type="Proteomes" id="UP000427071"/>
    </source>
</evidence>
<dbReference type="AlphaFoldDB" id="A0A6B8VW80"/>
<keyword evidence="2 4" id="KW-0238">DNA-binding</keyword>
<dbReference type="Pfam" id="PF00440">
    <property type="entry name" value="TetR_N"/>
    <property type="match status" value="1"/>
</dbReference>
<evidence type="ECO:0000259" key="5">
    <source>
        <dbReference type="PROSITE" id="PS50977"/>
    </source>
</evidence>
<gene>
    <name evidence="6" type="ORF">CKALI_11735</name>
</gene>
<evidence type="ECO:0000313" key="6">
    <source>
        <dbReference type="EMBL" id="QGU03185.1"/>
    </source>
</evidence>
<keyword evidence="1" id="KW-0805">Transcription regulation</keyword>
<dbReference type="PRINTS" id="PR00455">
    <property type="entry name" value="HTHTETR"/>
</dbReference>
<feature type="DNA-binding region" description="H-T-H motif" evidence="4">
    <location>
        <begin position="33"/>
        <end position="52"/>
    </location>
</feature>
<name>A0A6B8VW80_9CORY</name>
<dbReference type="GO" id="GO:0000976">
    <property type="term" value="F:transcription cis-regulatory region binding"/>
    <property type="evidence" value="ECO:0007669"/>
    <property type="project" value="TreeGrafter"/>
</dbReference>
<dbReference type="PROSITE" id="PS50977">
    <property type="entry name" value="HTH_TETR_2"/>
    <property type="match status" value="1"/>
</dbReference>
<feature type="domain" description="HTH tetR-type" evidence="5">
    <location>
        <begin position="10"/>
        <end position="70"/>
    </location>
</feature>
<dbReference type="PROSITE" id="PS01081">
    <property type="entry name" value="HTH_TETR_1"/>
    <property type="match status" value="1"/>
</dbReference>
<dbReference type="PANTHER" id="PTHR30055">
    <property type="entry name" value="HTH-TYPE TRANSCRIPTIONAL REGULATOR RUTR"/>
    <property type="match status" value="1"/>
</dbReference>
<dbReference type="RefSeq" id="WP_156193500.1">
    <property type="nucleotide sequence ID" value="NZ_CP046452.1"/>
</dbReference>
<dbReference type="InterPro" id="IPR050109">
    <property type="entry name" value="HTH-type_TetR-like_transc_reg"/>
</dbReference>